<name>A0A3D3RI31_9PLAN</name>
<evidence type="ECO:0000313" key="1">
    <source>
        <dbReference type="EMBL" id="HCO27752.1"/>
    </source>
</evidence>
<comment type="caution">
    <text evidence="1">The sequence shown here is derived from an EMBL/GenBank/DDBJ whole genome shotgun (WGS) entry which is preliminary data.</text>
</comment>
<protein>
    <submittedName>
        <fullName evidence="1">Uncharacterized protein</fullName>
    </submittedName>
</protein>
<organism evidence="1 2">
    <name type="scientific">Gimesia maris</name>
    <dbReference type="NCBI Taxonomy" id="122"/>
    <lineage>
        <taxon>Bacteria</taxon>
        <taxon>Pseudomonadati</taxon>
        <taxon>Planctomycetota</taxon>
        <taxon>Planctomycetia</taxon>
        <taxon>Planctomycetales</taxon>
        <taxon>Planctomycetaceae</taxon>
        <taxon>Gimesia</taxon>
    </lineage>
</organism>
<dbReference type="EMBL" id="DQAY01000206">
    <property type="protein sequence ID" value="HCO27752.1"/>
    <property type="molecule type" value="Genomic_DNA"/>
</dbReference>
<evidence type="ECO:0000313" key="2">
    <source>
        <dbReference type="Proteomes" id="UP000263642"/>
    </source>
</evidence>
<reference evidence="1 2" key="1">
    <citation type="journal article" date="2018" name="Nat. Biotechnol.">
        <title>A standardized bacterial taxonomy based on genome phylogeny substantially revises the tree of life.</title>
        <authorList>
            <person name="Parks D.H."/>
            <person name="Chuvochina M."/>
            <person name="Waite D.W."/>
            <person name="Rinke C."/>
            <person name="Skarshewski A."/>
            <person name="Chaumeil P.A."/>
            <person name="Hugenholtz P."/>
        </authorList>
    </citation>
    <scope>NUCLEOTIDE SEQUENCE [LARGE SCALE GENOMIC DNA]</scope>
    <source>
        <strain evidence="1">UBA9375</strain>
    </source>
</reference>
<sequence>MLAFSVFPFMRISAGSSEIGIATIEGSARIEVDNVSHPRSAIGLKPVFKLELQTDEETGSLSKKRR</sequence>
<proteinExistence type="predicted"/>
<accession>A0A3D3RI31</accession>
<dbReference type="AlphaFoldDB" id="A0A3D3RI31"/>
<dbReference type="Proteomes" id="UP000263642">
    <property type="component" value="Unassembled WGS sequence"/>
</dbReference>
<gene>
    <name evidence="1" type="ORF">DIT97_33895</name>
</gene>